<evidence type="ECO:0000256" key="5">
    <source>
        <dbReference type="ARBA" id="ARBA00011643"/>
    </source>
</evidence>
<keyword evidence="8 12" id="KW-0963">Cytoplasm</keyword>
<evidence type="ECO:0000256" key="10">
    <source>
        <dbReference type="ARBA" id="ARBA00023315"/>
    </source>
</evidence>
<dbReference type="InterPro" id="IPR002505">
    <property type="entry name" value="PTA_PTB"/>
</dbReference>
<comment type="catalytic activity">
    <reaction evidence="12">
        <text>acetyl-CoA + phosphate = acetyl phosphate + CoA</text>
        <dbReference type="Rhea" id="RHEA:19521"/>
        <dbReference type="ChEBI" id="CHEBI:22191"/>
        <dbReference type="ChEBI" id="CHEBI:43474"/>
        <dbReference type="ChEBI" id="CHEBI:57287"/>
        <dbReference type="ChEBI" id="CHEBI:57288"/>
        <dbReference type="EC" id="2.3.1.8"/>
    </reaction>
</comment>
<evidence type="ECO:0000256" key="3">
    <source>
        <dbReference type="ARBA" id="ARBA00008756"/>
    </source>
</evidence>
<accession>A0ABN6RR34</accession>
<dbReference type="Gene3D" id="3.40.50.10950">
    <property type="match status" value="1"/>
</dbReference>
<keyword evidence="9 12" id="KW-0808">Transferase</keyword>
<dbReference type="InterPro" id="IPR028979">
    <property type="entry name" value="Ser_kin/Pase_Hpr-like_N_sf"/>
</dbReference>
<dbReference type="EMBL" id="AP026708">
    <property type="protein sequence ID" value="BDQ33379.1"/>
    <property type="molecule type" value="Genomic_DNA"/>
</dbReference>
<comment type="domain">
    <text evidence="12">The N-terminal region seems to be important for proper quaternary structure. The C-terminal region contains the substrate-binding site.</text>
</comment>
<proteinExistence type="inferred from homology"/>
<dbReference type="InterPro" id="IPR016475">
    <property type="entry name" value="P-Actrans_bac"/>
</dbReference>
<feature type="domain" description="Phosphate acetyl/butaryl transferase" evidence="13">
    <location>
        <begin position="375"/>
        <end position="697"/>
    </location>
</feature>
<dbReference type="SUPFAM" id="SSF53659">
    <property type="entry name" value="Isocitrate/Isopropylmalate dehydrogenase-like"/>
    <property type="match status" value="1"/>
</dbReference>
<dbReference type="Pfam" id="PF07085">
    <property type="entry name" value="DRTGG"/>
    <property type="match status" value="1"/>
</dbReference>
<dbReference type="NCBIfam" id="NF007233">
    <property type="entry name" value="PRK09653.1"/>
    <property type="match status" value="1"/>
</dbReference>
<dbReference type="PANTHER" id="PTHR43356">
    <property type="entry name" value="PHOSPHATE ACETYLTRANSFERASE"/>
    <property type="match status" value="1"/>
</dbReference>
<dbReference type="Pfam" id="PF01515">
    <property type="entry name" value="PTA_PTB"/>
    <property type="match status" value="1"/>
</dbReference>
<evidence type="ECO:0000256" key="8">
    <source>
        <dbReference type="ARBA" id="ARBA00022490"/>
    </source>
</evidence>
<dbReference type="InterPro" id="IPR042113">
    <property type="entry name" value="P_AcTrfase_dom1"/>
</dbReference>
<evidence type="ECO:0000313" key="16">
    <source>
        <dbReference type="Proteomes" id="UP001061361"/>
    </source>
</evidence>
<comment type="similarity">
    <text evidence="3 12">In the C-terminal section; belongs to the phosphate acetyltransferase and butyryltransferase family.</text>
</comment>
<sequence length="707" mass="77231">MSKSLYIAATEARSGKSAIVLGVMNLLRANLQRVAIFRPIINDHVQGQRDHDIDLMLRHFALDMEYEQTYGYTLSEAQRILNNGQQALLLENTLNKFKELEKEYDFVLCEGTDYIGGNAALEYEINVSIVSNLGCPVMVVVNGQDRAEEEICDSAQRTIETFEEKGLEVMGLIVNRAKDDLSPDALETLKANTRSSYPLLTHAIPDDKRLGDPTMHDVIRALDATVLYGHGGLDTQVDNFVTAAMHISNFLNYIREGSLIITPGDRSDIILASITSRQSSSYGNIAGMVLTGGLQPSESVHRLIEGWTGVPLPILSVRDHTFKTTQALQSLHGTIDPDHPTKIATAIGLFESCVDLEELRKRLVTTESKKTTPVMFEYNLIEKAKSRTQHIVLPEGTSDRIIQATEILQRRKVVDVTLLGDPEAIRAQASSLGVQLNGAQCVDPAKSGLFEAYAERYFEARKHKGIRMEDARDRMLDPTYFGTMMVHAGDADGMVSGSVTTTAQTIRPAFEFIKTKPEASIVSSVFLMCMGDRVVCFGDCAVNPKPNARQLAEIALSSAETARLFGIDPFVAMLSYSTGGSGTGEEVEKVMEATEMARALAVERGLSLPIEGPLQYDAAVDPEVARTKMPDSEVAGRATVFIFPDLNTGNNTYKAVQRAVPGSTAIGPVLQGLNKPVNDLSRGCRVRDIVNTVAITAIQAQAEKSAK</sequence>
<comment type="similarity">
    <text evidence="4 12">In the N-terminal section; belongs to the CobB/CobQ family.</text>
</comment>
<evidence type="ECO:0000259" key="14">
    <source>
        <dbReference type="Pfam" id="PF07085"/>
    </source>
</evidence>
<dbReference type="SUPFAM" id="SSF52540">
    <property type="entry name" value="P-loop containing nucleoside triphosphate hydrolases"/>
    <property type="match status" value="1"/>
</dbReference>
<dbReference type="PANTHER" id="PTHR43356:SF3">
    <property type="entry name" value="PHOSPHATE ACETYLTRANSFERASE"/>
    <property type="match status" value="1"/>
</dbReference>
<evidence type="ECO:0000256" key="7">
    <source>
        <dbReference type="ARBA" id="ARBA00021528"/>
    </source>
</evidence>
<dbReference type="Proteomes" id="UP001061361">
    <property type="component" value="Chromosome"/>
</dbReference>
<evidence type="ECO:0000256" key="9">
    <source>
        <dbReference type="ARBA" id="ARBA00022679"/>
    </source>
</evidence>
<keyword evidence="16" id="KW-1185">Reference proteome</keyword>
<evidence type="ECO:0000259" key="13">
    <source>
        <dbReference type="Pfam" id="PF01515"/>
    </source>
</evidence>
<dbReference type="InterPro" id="IPR050500">
    <property type="entry name" value="Phos_Acetyltrans/Butyryltrans"/>
</dbReference>
<dbReference type="SUPFAM" id="SSF75138">
    <property type="entry name" value="HprK N-terminal domain-like"/>
    <property type="match status" value="1"/>
</dbReference>
<evidence type="ECO:0000256" key="6">
    <source>
        <dbReference type="ARBA" id="ARBA00012707"/>
    </source>
</evidence>
<comment type="subcellular location">
    <subcellularLocation>
        <location evidence="1 12">Cytoplasm</location>
    </subcellularLocation>
</comment>
<dbReference type="InterPro" id="IPR010766">
    <property type="entry name" value="DRTGG"/>
</dbReference>
<evidence type="ECO:0000256" key="12">
    <source>
        <dbReference type="PIRNR" id="PIRNR006107"/>
    </source>
</evidence>
<dbReference type="Gene3D" id="3.40.50.300">
    <property type="entry name" value="P-loop containing nucleotide triphosphate hydrolases"/>
    <property type="match status" value="1"/>
</dbReference>
<dbReference type="NCBIfam" id="TIGR00651">
    <property type="entry name" value="pta"/>
    <property type="match status" value="1"/>
</dbReference>
<dbReference type="CDD" id="cd03109">
    <property type="entry name" value="DTBS"/>
    <property type="match status" value="1"/>
</dbReference>
<dbReference type="RefSeq" id="WP_264983432.1">
    <property type="nucleotide sequence ID" value="NZ_AP026708.1"/>
</dbReference>
<evidence type="ECO:0000313" key="15">
    <source>
        <dbReference type="EMBL" id="BDQ33379.1"/>
    </source>
</evidence>
<dbReference type="Pfam" id="PF13500">
    <property type="entry name" value="AAA_26"/>
    <property type="match status" value="1"/>
</dbReference>
<dbReference type="NCBIfam" id="NF004167">
    <property type="entry name" value="PRK05632.1"/>
    <property type="match status" value="1"/>
</dbReference>
<protein>
    <recommendedName>
        <fullName evidence="7 12">Phosphate acetyltransferase</fullName>
        <ecNumber evidence="6 12">2.3.1.8</ecNumber>
    </recommendedName>
    <alternativeName>
        <fullName evidence="11 12">Phosphotransacetylase</fullName>
    </alternativeName>
</protein>
<dbReference type="PIRSF" id="PIRSF006107">
    <property type="entry name" value="PhpActrans_proteobac"/>
    <property type="match status" value="1"/>
</dbReference>
<comment type="pathway">
    <text evidence="2 12">Metabolic intermediate biosynthesis; acetyl-CoA biosynthesis; acetyl-CoA from acetate: step 2/2.</text>
</comment>
<evidence type="ECO:0000256" key="11">
    <source>
        <dbReference type="ARBA" id="ARBA00031108"/>
    </source>
</evidence>
<dbReference type="Gene3D" id="3.40.50.10750">
    <property type="entry name" value="Isocitrate/Isopropylmalate dehydrogenase-like"/>
    <property type="match status" value="1"/>
</dbReference>
<feature type="domain" description="DRTGG" evidence="14">
    <location>
        <begin position="217"/>
        <end position="330"/>
    </location>
</feature>
<name>A0ABN6RR34_9BACT</name>
<gene>
    <name evidence="15" type="primary">pta_2</name>
    <name evidence="15" type="ORF">JCM14722_09210</name>
</gene>
<keyword evidence="10 12" id="KW-0012">Acyltransferase</keyword>
<reference evidence="15" key="1">
    <citation type="submission" date="2022-08" db="EMBL/GenBank/DDBJ databases">
        <title>Genome Sequence of the sulphate-reducing bacterium, Pseudodesulfovibrio portus JCM14722.</title>
        <authorList>
            <person name="Kondo R."/>
            <person name="Kataoka T."/>
        </authorList>
    </citation>
    <scope>NUCLEOTIDE SEQUENCE</scope>
    <source>
        <strain evidence="15">JCM 14722</strain>
    </source>
</reference>
<organism evidence="15 16">
    <name type="scientific">Pseudodesulfovibrio portus</name>
    <dbReference type="NCBI Taxonomy" id="231439"/>
    <lineage>
        <taxon>Bacteria</taxon>
        <taxon>Pseudomonadati</taxon>
        <taxon>Thermodesulfobacteriota</taxon>
        <taxon>Desulfovibrionia</taxon>
        <taxon>Desulfovibrionales</taxon>
        <taxon>Desulfovibrionaceae</taxon>
    </lineage>
</organism>
<evidence type="ECO:0000256" key="1">
    <source>
        <dbReference type="ARBA" id="ARBA00004496"/>
    </source>
</evidence>
<dbReference type="InterPro" id="IPR027417">
    <property type="entry name" value="P-loop_NTPase"/>
</dbReference>
<dbReference type="Gene3D" id="3.40.1390.20">
    <property type="entry name" value="HprK N-terminal domain-like"/>
    <property type="match status" value="1"/>
</dbReference>
<evidence type="ECO:0000256" key="4">
    <source>
        <dbReference type="ARBA" id="ARBA00009786"/>
    </source>
</evidence>
<dbReference type="InterPro" id="IPR004614">
    <property type="entry name" value="P_AcTrfase"/>
</dbReference>
<dbReference type="EC" id="2.3.1.8" evidence="6 12"/>
<comment type="function">
    <text evidence="12">Involved in acetate metabolism.</text>
</comment>
<comment type="subunit">
    <text evidence="5">Homohexamer.</text>
</comment>
<dbReference type="InterPro" id="IPR042112">
    <property type="entry name" value="P_AcTrfase_dom2"/>
</dbReference>
<evidence type="ECO:0000256" key="2">
    <source>
        <dbReference type="ARBA" id="ARBA00004989"/>
    </source>
</evidence>